<keyword evidence="1" id="KW-1133">Transmembrane helix</keyword>
<evidence type="ECO:0000313" key="3">
    <source>
        <dbReference type="EMBL" id="EDQ89378.1"/>
    </source>
</evidence>
<accession>A9UZJ1</accession>
<protein>
    <recommendedName>
        <fullName evidence="2">Thioredoxin-like fold domain-containing protein</fullName>
    </recommendedName>
</protein>
<dbReference type="RefSeq" id="XP_001745954.1">
    <property type="nucleotide sequence ID" value="XM_001745902.1"/>
</dbReference>
<keyword evidence="1" id="KW-0472">Membrane</keyword>
<reference evidence="3 4" key="1">
    <citation type="journal article" date="2008" name="Nature">
        <title>The genome of the choanoflagellate Monosiga brevicollis and the origin of metazoans.</title>
        <authorList>
            <consortium name="JGI Sequencing"/>
            <person name="King N."/>
            <person name="Westbrook M.J."/>
            <person name="Young S.L."/>
            <person name="Kuo A."/>
            <person name="Abedin M."/>
            <person name="Chapman J."/>
            <person name="Fairclough S."/>
            <person name="Hellsten U."/>
            <person name="Isogai Y."/>
            <person name="Letunic I."/>
            <person name="Marr M."/>
            <person name="Pincus D."/>
            <person name="Putnam N."/>
            <person name="Rokas A."/>
            <person name="Wright K.J."/>
            <person name="Zuzow R."/>
            <person name="Dirks W."/>
            <person name="Good M."/>
            <person name="Goodstein D."/>
            <person name="Lemons D."/>
            <person name="Li W."/>
            <person name="Lyons J.B."/>
            <person name="Morris A."/>
            <person name="Nichols S."/>
            <person name="Richter D.J."/>
            <person name="Salamov A."/>
            <person name="Bork P."/>
            <person name="Lim W.A."/>
            <person name="Manning G."/>
            <person name="Miller W.T."/>
            <person name="McGinnis W."/>
            <person name="Shapiro H."/>
            <person name="Tjian R."/>
            <person name="Grigoriev I.V."/>
            <person name="Rokhsar D."/>
        </authorList>
    </citation>
    <scope>NUCLEOTIDE SEQUENCE [LARGE SCALE GENOMIC DNA]</scope>
    <source>
        <strain evidence="4">MX1 / ATCC 50154</strain>
    </source>
</reference>
<gene>
    <name evidence="3" type="ORF">MONBRDRAFT_37093</name>
</gene>
<evidence type="ECO:0000313" key="4">
    <source>
        <dbReference type="Proteomes" id="UP000001357"/>
    </source>
</evidence>
<keyword evidence="1" id="KW-0812">Transmembrane</keyword>
<feature type="domain" description="Thioredoxin-like fold" evidence="2">
    <location>
        <begin position="48"/>
        <end position="133"/>
    </location>
</feature>
<dbReference type="EMBL" id="CH991551">
    <property type="protein sequence ID" value="EDQ89378.1"/>
    <property type="molecule type" value="Genomic_DNA"/>
</dbReference>
<dbReference type="KEGG" id="mbr:MONBRDRAFT_37093"/>
<dbReference type="InterPro" id="IPR012336">
    <property type="entry name" value="Thioredoxin-like_fold"/>
</dbReference>
<dbReference type="AlphaFoldDB" id="A9UZJ1"/>
<feature type="transmembrane region" description="Helical" evidence="1">
    <location>
        <begin position="162"/>
        <end position="180"/>
    </location>
</feature>
<dbReference type="InParanoid" id="A9UZJ1"/>
<dbReference type="PANTHER" id="PTHR46472">
    <property type="entry name" value="NUCLEOREDOXIN"/>
    <property type="match status" value="1"/>
</dbReference>
<dbReference type="GO" id="GO:0030178">
    <property type="term" value="P:negative regulation of Wnt signaling pathway"/>
    <property type="evidence" value="ECO:0000318"/>
    <property type="project" value="GO_Central"/>
</dbReference>
<dbReference type="Pfam" id="PF13905">
    <property type="entry name" value="Thioredoxin_8"/>
    <property type="match status" value="1"/>
</dbReference>
<dbReference type="GO" id="GO:0005634">
    <property type="term" value="C:nucleus"/>
    <property type="evidence" value="ECO:0000318"/>
    <property type="project" value="GO_Central"/>
</dbReference>
<dbReference type="PANTHER" id="PTHR46472:SF1">
    <property type="entry name" value="NUCLEOREDOXIN"/>
    <property type="match status" value="1"/>
</dbReference>
<organism evidence="3 4">
    <name type="scientific">Monosiga brevicollis</name>
    <name type="common">Choanoflagellate</name>
    <dbReference type="NCBI Taxonomy" id="81824"/>
    <lineage>
        <taxon>Eukaryota</taxon>
        <taxon>Choanoflagellata</taxon>
        <taxon>Craspedida</taxon>
        <taxon>Salpingoecidae</taxon>
        <taxon>Monosiga</taxon>
    </lineage>
</organism>
<dbReference type="GO" id="GO:0004791">
    <property type="term" value="F:thioredoxin-disulfide reductase (NADPH) activity"/>
    <property type="evidence" value="ECO:0000318"/>
    <property type="project" value="GO_Central"/>
</dbReference>
<proteinExistence type="predicted"/>
<dbReference type="GeneID" id="5891092"/>
<dbReference type="Proteomes" id="UP000001357">
    <property type="component" value="Unassembled WGS sequence"/>
</dbReference>
<dbReference type="Gene3D" id="3.40.30.10">
    <property type="entry name" value="Glutaredoxin"/>
    <property type="match status" value="1"/>
</dbReference>
<evidence type="ECO:0000259" key="2">
    <source>
        <dbReference type="Pfam" id="PF13905"/>
    </source>
</evidence>
<dbReference type="OMA" id="HAHEFPW"/>
<keyword evidence="4" id="KW-1185">Reference proteome</keyword>
<evidence type="ECO:0000256" key="1">
    <source>
        <dbReference type="SAM" id="Phobius"/>
    </source>
</evidence>
<name>A9UZJ1_MONBE</name>
<dbReference type="GO" id="GO:0031397">
    <property type="term" value="P:negative regulation of protein ubiquitination"/>
    <property type="evidence" value="ECO:0000318"/>
    <property type="project" value="GO_Central"/>
</dbReference>
<sequence>MAKARGAPENQVERLEQTIFFDGVYDANNQRLDVQTIFDTNEVVGILWMGWTDMRSLEIRDKIIEHYNLLKSQNARFELIFVSGDETLDDYNEHVKIYPCPRVPYNPSIPLAISRNFYAFAPPRILLFDSNGQLFTKEGDGMLLRFPEKFPWKHHIVNLNQLFLLVCVIALLLGGLYYFLLHVSI</sequence>